<protein>
    <submittedName>
        <fullName evidence="2">Uncharacterized protein</fullName>
    </submittedName>
</protein>
<sequence length="78" mass="8621">MTIPIVTKTRRDFEDPGNDDLEGGRAGWRSLREGKEGRLRNLCSSGRREGARGGMRGWACKGGRGRRGWFGGVAFLPQ</sequence>
<evidence type="ECO:0000313" key="2">
    <source>
        <dbReference type="EMBL" id="MPC94595.1"/>
    </source>
</evidence>
<gene>
    <name evidence="2" type="ORF">E2C01_089771</name>
</gene>
<dbReference type="Proteomes" id="UP000324222">
    <property type="component" value="Unassembled WGS sequence"/>
</dbReference>
<evidence type="ECO:0000256" key="1">
    <source>
        <dbReference type="SAM" id="MobiDB-lite"/>
    </source>
</evidence>
<reference evidence="2 3" key="1">
    <citation type="submission" date="2019-05" db="EMBL/GenBank/DDBJ databases">
        <title>Another draft genome of Portunus trituberculatus and its Hox gene families provides insights of decapod evolution.</title>
        <authorList>
            <person name="Jeong J.-H."/>
            <person name="Song I."/>
            <person name="Kim S."/>
            <person name="Choi T."/>
            <person name="Kim D."/>
            <person name="Ryu S."/>
            <person name="Kim W."/>
        </authorList>
    </citation>
    <scope>NUCLEOTIDE SEQUENCE [LARGE SCALE GENOMIC DNA]</scope>
    <source>
        <tissue evidence="2">Muscle</tissue>
    </source>
</reference>
<evidence type="ECO:0000313" key="3">
    <source>
        <dbReference type="Proteomes" id="UP000324222"/>
    </source>
</evidence>
<name>A0A5B7JJ60_PORTR</name>
<keyword evidence="3" id="KW-1185">Reference proteome</keyword>
<accession>A0A5B7JJ60</accession>
<dbReference type="EMBL" id="VSRR010099237">
    <property type="protein sequence ID" value="MPC94595.1"/>
    <property type="molecule type" value="Genomic_DNA"/>
</dbReference>
<dbReference type="AlphaFoldDB" id="A0A5B7JJ60"/>
<feature type="region of interest" description="Disordered" evidence="1">
    <location>
        <begin position="1"/>
        <end position="26"/>
    </location>
</feature>
<comment type="caution">
    <text evidence="2">The sequence shown here is derived from an EMBL/GenBank/DDBJ whole genome shotgun (WGS) entry which is preliminary data.</text>
</comment>
<organism evidence="2 3">
    <name type="scientific">Portunus trituberculatus</name>
    <name type="common">Swimming crab</name>
    <name type="synonym">Neptunus trituberculatus</name>
    <dbReference type="NCBI Taxonomy" id="210409"/>
    <lineage>
        <taxon>Eukaryota</taxon>
        <taxon>Metazoa</taxon>
        <taxon>Ecdysozoa</taxon>
        <taxon>Arthropoda</taxon>
        <taxon>Crustacea</taxon>
        <taxon>Multicrustacea</taxon>
        <taxon>Malacostraca</taxon>
        <taxon>Eumalacostraca</taxon>
        <taxon>Eucarida</taxon>
        <taxon>Decapoda</taxon>
        <taxon>Pleocyemata</taxon>
        <taxon>Brachyura</taxon>
        <taxon>Eubrachyura</taxon>
        <taxon>Portunoidea</taxon>
        <taxon>Portunidae</taxon>
        <taxon>Portuninae</taxon>
        <taxon>Portunus</taxon>
    </lineage>
</organism>
<proteinExistence type="predicted"/>